<dbReference type="EMBL" id="HG793127">
    <property type="protein sequence ID" value="CDK26732.1"/>
    <property type="molecule type" value="Genomic_DNA"/>
</dbReference>
<evidence type="ECO:0000256" key="1">
    <source>
        <dbReference type="ARBA" id="ARBA00006405"/>
    </source>
</evidence>
<comment type="similarity">
    <text evidence="1">Belongs to the proteasome inhibitor PI31 family.</text>
</comment>
<dbReference type="Proteomes" id="UP000019384">
    <property type="component" value="Unassembled WGS sequence"/>
</dbReference>
<gene>
    <name evidence="4" type="ORF">KUCA_T00002706001</name>
</gene>
<evidence type="ECO:0000313" key="4">
    <source>
        <dbReference type="EMBL" id="CDK26732.1"/>
    </source>
</evidence>
<protein>
    <recommendedName>
        <fullName evidence="3">PI31 proteasome regulator C-terminal domain-containing protein</fullName>
    </recommendedName>
</protein>
<reference evidence="4" key="2">
    <citation type="submission" date="2014-02" db="EMBL/GenBank/DDBJ databases">
        <title>Complete DNA sequence of /Kuraishia capsulata/ illustrates novel genomic features among budding yeasts (/Saccharomycotina/).</title>
        <authorList>
            <person name="Morales L."/>
            <person name="Noel B."/>
            <person name="Porcel B."/>
            <person name="Marcet-Houben M."/>
            <person name="Hullo M-F."/>
            <person name="Sacerdot C."/>
            <person name="Tekaia F."/>
            <person name="Leh-Louis V."/>
            <person name="Despons L."/>
            <person name="Khanna V."/>
            <person name="Aury J-M."/>
            <person name="Barbe V."/>
            <person name="Couloux A."/>
            <person name="Labadie K."/>
            <person name="Pelletier E."/>
            <person name="Souciet J-L."/>
            <person name="Boekhout T."/>
            <person name="Gabaldon T."/>
            <person name="Wincker P."/>
            <person name="Dujon B."/>
        </authorList>
    </citation>
    <scope>NUCLEOTIDE SEQUENCE</scope>
    <source>
        <strain evidence="4">CBS 1993</strain>
    </source>
</reference>
<organism evidence="4 5">
    <name type="scientific">Kuraishia capsulata CBS 1993</name>
    <dbReference type="NCBI Taxonomy" id="1382522"/>
    <lineage>
        <taxon>Eukaryota</taxon>
        <taxon>Fungi</taxon>
        <taxon>Dikarya</taxon>
        <taxon>Ascomycota</taxon>
        <taxon>Saccharomycotina</taxon>
        <taxon>Pichiomycetes</taxon>
        <taxon>Pichiales</taxon>
        <taxon>Pichiaceae</taxon>
        <taxon>Kuraishia</taxon>
    </lineage>
</organism>
<keyword evidence="5" id="KW-1185">Reference proteome</keyword>
<dbReference type="AlphaFoldDB" id="W6MNU4"/>
<feature type="compositionally biased region" description="Polar residues" evidence="2">
    <location>
        <begin position="160"/>
        <end position="171"/>
    </location>
</feature>
<feature type="region of interest" description="Disordered" evidence="2">
    <location>
        <begin position="280"/>
        <end position="305"/>
    </location>
</feature>
<feature type="domain" description="PI31 proteasome regulator C-terminal" evidence="3">
    <location>
        <begin position="177"/>
        <end position="239"/>
    </location>
</feature>
<evidence type="ECO:0000256" key="2">
    <source>
        <dbReference type="SAM" id="MobiDB-lite"/>
    </source>
</evidence>
<evidence type="ECO:0000259" key="3">
    <source>
        <dbReference type="Pfam" id="PF08577"/>
    </source>
</evidence>
<sequence length="305" mass="31460">MALIIAITERWLSERFQTETTTETSPTSILLQSAAGISGQIFSLAAKNAFVVVLSLKGYIDSLVVDLSSYAADGSVTLSDLESSGDLAELLKTYDFRFKPLISIPEPRDIPSESLQNQSTLEQNALSLPKLNPQNKPQATQGTQNTQDPQKPPGFEDEYQMTQPQSTTPISAPSHFGDSDLNPSGLGPNPQMKAYLDPLNRGIGGGMHPTADDPLFQGPGLRYGAGSLRPPGARFDDPLFGGGDFDMVGQGLPGSMGLGQNKFRGGGGSGGFGGGPGGFGGGSGFGSGSGSGSGFGSGSGGFGFL</sequence>
<dbReference type="HOGENOM" id="CLU_912359_0_0_1"/>
<dbReference type="OrthoDB" id="68090at2759"/>
<reference evidence="4" key="1">
    <citation type="submission" date="2013-12" db="EMBL/GenBank/DDBJ databases">
        <authorList>
            <person name="Genoscope - CEA"/>
        </authorList>
    </citation>
    <scope>NUCLEOTIDE SEQUENCE</scope>
    <source>
        <strain evidence="4">CBS 1993</strain>
    </source>
</reference>
<dbReference type="STRING" id="1382522.W6MNU4"/>
<dbReference type="InterPro" id="IPR013886">
    <property type="entry name" value="PI31_Prot_C"/>
</dbReference>
<dbReference type="RefSeq" id="XP_022458732.1">
    <property type="nucleotide sequence ID" value="XM_022602981.1"/>
</dbReference>
<evidence type="ECO:0000313" key="5">
    <source>
        <dbReference type="Proteomes" id="UP000019384"/>
    </source>
</evidence>
<feature type="region of interest" description="Disordered" evidence="2">
    <location>
        <begin position="129"/>
        <end position="219"/>
    </location>
</feature>
<dbReference type="GeneID" id="34520120"/>
<proteinExistence type="inferred from homology"/>
<feature type="compositionally biased region" description="Polar residues" evidence="2">
    <location>
        <begin position="129"/>
        <end position="149"/>
    </location>
</feature>
<dbReference type="Pfam" id="PF08577">
    <property type="entry name" value="PI31_Prot_C"/>
    <property type="match status" value="1"/>
</dbReference>
<name>W6MNU4_9ASCO</name>
<accession>W6MNU4</accession>